<evidence type="ECO:0000256" key="2">
    <source>
        <dbReference type="SAM" id="MobiDB-lite"/>
    </source>
</evidence>
<dbReference type="AlphaFoldDB" id="A0A1R2BAX6"/>
<feature type="coiled-coil region" evidence="1">
    <location>
        <begin position="222"/>
        <end position="260"/>
    </location>
</feature>
<sequence length="459" mass="54749">MATYALDIQNPRILAAMHELGIDPEELEVKTLADFSGLRITKEVQQMRFDFYASQLKKTVADIKETLKKPTTLKIPIIVTPSESENKEQRKSPLPNTRIIDPTLVTYKQKKFLEENFGDKPNTRLKTIKSQPAIEESKSNKFKEYTERQKEKFKELQRTQLQSQRKLSENLLRSMNGHTSKEHFTKDPSKKTHVRIQSNQSSMKESPQDREYWDESSIQARLSKYDQKIQKSEEVYEAEMRRKREKITKLKEACDNAAKNLQKMKKFDEVELFYKIYEKQKKVKEARMKIEDRIHQIAENKKEQFEKQREVAIDKMRKSEQELLQKSKTLEKRIMNSQKIVQERKDQMLREMIIKQEEQKLRLQEKLNGVKRAKRKFDFKMDQILEKQLAQTHRIEELKEFREKEKERIRDQAIRNMIQREKIQESLAIIDKSPKSKTAQERLKLLGFSKQEPEPQSDA</sequence>
<reference evidence="3 4" key="1">
    <citation type="submission" date="2016-11" db="EMBL/GenBank/DDBJ databases">
        <title>The macronuclear genome of Stentor coeruleus: a giant cell with tiny introns.</title>
        <authorList>
            <person name="Slabodnick M."/>
            <person name="Ruby J.G."/>
            <person name="Reiff S.B."/>
            <person name="Swart E.C."/>
            <person name="Gosai S."/>
            <person name="Prabakaran S."/>
            <person name="Witkowska E."/>
            <person name="Larue G.E."/>
            <person name="Fisher S."/>
            <person name="Freeman R.M."/>
            <person name="Gunawardena J."/>
            <person name="Chu W."/>
            <person name="Stover N.A."/>
            <person name="Gregory B.D."/>
            <person name="Nowacki M."/>
            <person name="Derisi J."/>
            <person name="Roy S.W."/>
            <person name="Marshall W.F."/>
            <person name="Sood P."/>
        </authorList>
    </citation>
    <scope>NUCLEOTIDE SEQUENCE [LARGE SCALE GENOMIC DNA]</scope>
    <source>
        <strain evidence="3">WM001</strain>
    </source>
</reference>
<evidence type="ECO:0000313" key="3">
    <source>
        <dbReference type="EMBL" id="OMJ73907.1"/>
    </source>
</evidence>
<name>A0A1R2BAX6_9CILI</name>
<protein>
    <submittedName>
        <fullName evidence="3">Uncharacterized protein</fullName>
    </submittedName>
</protein>
<feature type="compositionally biased region" description="Basic and acidic residues" evidence="2">
    <location>
        <begin position="179"/>
        <end position="190"/>
    </location>
</feature>
<organism evidence="3 4">
    <name type="scientific">Stentor coeruleus</name>
    <dbReference type="NCBI Taxonomy" id="5963"/>
    <lineage>
        <taxon>Eukaryota</taxon>
        <taxon>Sar</taxon>
        <taxon>Alveolata</taxon>
        <taxon>Ciliophora</taxon>
        <taxon>Postciliodesmatophora</taxon>
        <taxon>Heterotrichea</taxon>
        <taxon>Heterotrichida</taxon>
        <taxon>Stentoridae</taxon>
        <taxon>Stentor</taxon>
    </lineage>
</organism>
<accession>A0A1R2BAX6</accession>
<dbReference type="Proteomes" id="UP000187209">
    <property type="component" value="Unassembled WGS sequence"/>
</dbReference>
<dbReference type="EMBL" id="MPUH01000787">
    <property type="protein sequence ID" value="OMJ73907.1"/>
    <property type="molecule type" value="Genomic_DNA"/>
</dbReference>
<evidence type="ECO:0000256" key="1">
    <source>
        <dbReference type="SAM" id="Coils"/>
    </source>
</evidence>
<feature type="coiled-coil region" evidence="1">
    <location>
        <begin position="295"/>
        <end position="373"/>
    </location>
</feature>
<feature type="compositionally biased region" description="Polar residues" evidence="2">
    <location>
        <begin position="195"/>
        <end position="205"/>
    </location>
</feature>
<feature type="region of interest" description="Disordered" evidence="2">
    <location>
        <begin position="175"/>
        <end position="215"/>
    </location>
</feature>
<keyword evidence="4" id="KW-1185">Reference proteome</keyword>
<keyword evidence="1" id="KW-0175">Coiled coil</keyword>
<feature type="region of interest" description="Disordered" evidence="2">
    <location>
        <begin position="429"/>
        <end position="459"/>
    </location>
</feature>
<gene>
    <name evidence="3" type="ORF">SteCoe_27289</name>
</gene>
<feature type="compositionally biased region" description="Basic and acidic residues" evidence="2">
    <location>
        <begin position="432"/>
        <end position="444"/>
    </location>
</feature>
<proteinExistence type="predicted"/>
<comment type="caution">
    <text evidence="3">The sequence shown here is derived from an EMBL/GenBank/DDBJ whole genome shotgun (WGS) entry which is preliminary data.</text>
</comment>
<dbReference type="OrthoDB" id="306975at2759"/>
<evidence type="ECO:0000313" key="4">
    <source>
        <dbReference type="Proteomes" id="UP000187209"/>
    </source>
</evidence>